<reference evidence="8 9" key="1">
    <citation type="submission" date="2016-09" db="EMBL/GenBank/DDBJ databases">
        <authorList>
            <person name="Capua I."/>
            <person name="De Benedictis P."/>
            <person name="Joannis T."/>
            <person name="Lombin L.H."/>
            <person name="Cattoli G."/>
        </authorList>
    </citation>
    <scope>NUCLEOTIDE SEQUENCE [LARGE SCALE GENOMIC DNA]</scope>
    <source>
        <strain evidence="8 9">ISLP-3</strain>
    </source>
</reference>
<dbReference type="PANTHER" id="PTHR30287">
    <property type="entry name" value="MEMBRANE COMPONENT OF PREDICTED ABC SUPERFAMILY METABOLITE UPTAKE TRANSPORTER"/>
    <property type="match status" value="1"/>
</dbReference>
<feature type="transmembrane region" description="Helical" evidence="6">
    <location>
        <begin position="244"/>
        <end position="270"/>
    </location>
</feature>
<dbReference type="GO" id="GO:0005886">
    <property type="term" value="C:plasma membrane"/>
    <property type="evidence" value="ECO:0007669"/>
    <property type="project" value="UniProtKB-SubCell"/>
</dbReference>
<feature type="transmembrane region" description="Helical" evidence="6">
    <location>
        <begin position="198"/>
        <end position="223"/>
    </location>
</feature>
<dbReference type="RefSeq" id="WP_093184890.1">
    <property type="nucleotide sequence ID" value="NZ_FMYH01000006.1"/>
</dbReference>
<keyword evidence="2" id="KW-1003">Cell membrane</keyword>
<keyword evidence="5 6" id="KW-0472">Membrane</keyword>
<dbReference type="Pfam" id="PF02687">
    <property type="entry name" value="FtsX"/>
    <property type="match status" value="2"/>
</dbReference>
<gene>
    <name evidence="8" type="ORF">SAMN05216410_3162</name>
</gene>
<feature type="domain" description="ABC3 transporter permease C-terminal" evidence="7">
    <location>
        <begin position="621"/>
        <end position="731"/>
    </location>
</feature>
<dbReference type="OrthoDB" id="5118998at2"/>
<feature type="transmembrane region" description="Helical" evidence="6">
    <location>
        <begin position="20"/>
        <end position="41"/>
    </location>
</feature>
<evidence type="ECO:0000256" key="4">
    <source>
        <dbReference type="ARBA" id="ARBA00022989"/>
    </source>
</evidence>
<evidence type="ECO:0000256" key="2">
    <source>
        <dbReference type="ARBA" id="ARBA00022475"/>
    </source>
</evidence>
<dbReference type="STRING" id="1814289.SAMN05216410_3162"/>
<evidence type="ECO:0000256" key="1">
    <source>
        <dbReference type="ARBA" id="ARBA00004651"/>
    </source>
</evidence>
<feature type="transmembrane region" description="Helical" evidence="6">
    <location>
        <begin position="617"/>
        <end position="644"/>
    </location>
</feature>
<feature type="transmembrane region" description="Helical" evidence="6">
    <location>
        <begin position="665"/>
        <end position="687"/>
    </location>
</feature>
<evidence type="ECO:0000313" key="8">
    <source>
        <dbReference type="EMBL" id="SDD30983.1"/>
    </source>
</evidence>
<dbReference type="PANTHER" id="PTHR30287:SF2">
    <property type="entry name" value="BLL1001 PROTEIN"/>
    <property type="match status" value="1"/>
</dbReference>
<comment type="subcellular location">
    <subcellularLocation>
        <location evidence="1">Cell membrane</location>
        <topology evidence="1">Multi-pass membrane protein</topology>
    </subcellularLocation>
</comment>
<feature type="transmembrane region" description="Helical" evidence="6">
    <location>
        <begin position="366"/>
        <end position="395"/>
    </location>
</feature>
<evidence type="ECO:0000256" key="6">
    <source>
        <dbReference type="SAM" id="Phobius"/>
    </source>
</evidence>
<evidence type="ECO:0000256" key="3">
    <source>
        <dbReference type="ARBA" id="ARBA00022692"/>
    </source>
</evidence>
<organism evidence="8 9">
    <name type="scientific">Sanguibacter gelidistatuariae</name>
    <dbReference type="NCBI Taxonomy" id="1814289"/>
    <lineage>
        <taxon>Bacteria</taxon>
        <taxon>Bacillati</taxon>
        <taxon>Actinomycetota</taxon>
        <taxon>Actinomycetes</taxon>
        <taxon>Micrococcales</taxon>
        <taxon>Sanguibacteraceae</taxon>
        <taxon>Sanguibacter</taxon>
    </lineage>
</organism>
<evidence type="ECO:0000256" key="5">
    <source>
        <dbReference type="ARBA" id="ARBA00023136"/>
    </source>
</evidence>
<dbReference type="EMBL" id="FMYH01000006">
    <property type="protein sequence ID" value="SDD30983.1"/>
    <property type="molecule type" value="Genomic_DNA"/>
</dbReference>
<keyword evidence="4 6" id="KW-1133">Transmembrane helix</keyword>
<dbReference type="InterPro" id="IPR003838">
    <property type="entry name" value="ABC3_permease_C"/>
</dbReference>
<proteinExistence type="predicted"/>
<dbReference type="AlphaFoldDB" id="A0A1G6TPE4"/>
<feature type="domain" description="ABC3 transporter permease C-terminal" evidence="7">
    <location>
        <begin position="203"/>
        <end position="318"/>
    </location>
</feature>
<sequence length="742" mass="75277">MIALGLRLSLSGGREALVRLVLTAVAVAIGVGLLLVTLAGINAVGTQNDRYAWLQTGAGSPPAATAADPMWWMVTADHFDGELIGRVDLAVTGPDSPALPGIASPPGPGEIYASPAMAELLAAAPAEQLGDRYDGRLVGIIGDEALPGPDSLVVMIGHEAGELSASGRAQQIQAVSTVSPADCSSCAPGIGINAAGTALVLSVVAAALVLPVLIFIGSATRLSAARREQRFAAMRLVGATPGQVRTVSVVESVVASTLGVLLGFGIFALVRPALAQISFTGTRFFLADLALSAVDVVGVVVGVPLAAAVVARLALRRVTISPLGVSRRVTPAPPSAFRLIPLALGIGELAYFGIVGRPGSTNGQVLAYLPGILMVMIGLVVAGPWLTMVGSRLIARRTSRPAVLIAGRRLADDPRAGFRAVSGLILALFVGTTAVAIVSTFTGERGAPPVGSAAAGTLAMSFTEVRQVDGPPTTVPASLLADLAAVPGVDGALVLRESPSDARNALDLAGSDSYVDCAGLAQVSALGRCADGAEVALISFEETSDRSDVVWPAAPLSAADLYALAPVRLVVGTDGTLAAVEQARTIINRAYPGAPRGPTTGGEGHAQSTREMEQYQLLATVVVAISLVVAGCSLAVSVAGGLSDRRRPFSLLRLSGVPLAMLRRVVALEAAVPLLIGALVAIGAGLLTAQLFLRSQLDYSLHAPGGAYYVAVVLGLAGALALIGSTFPLLARITGPEAARNE</sequence>
<feature type="transmembrane region" description="Helical" evidence="6">
    <location>
        <begin position="707"/>
        <end position="731"/>
    </location>
</feature>
<evidence type="ECO:0000259" key="7">
    <source>
        <dbReference type="Pfam" id="PF02687"/>
    </source>
</evidence>
<keyword evidence="3 6" id="KW-0812">Transmembrane</keyword>
<feature type="transmembrane region" description="Helical" evidence="6">
    <location>
        <begin position="336"/>
        <end position="354"/>
    </location>
</feature>
<evidence type="ECO:0000313" key="9">
    <source>
        <dbReference type="Proteomes" id="UP000199039"/>
    </source>
</evidence>
<feature type="transmembrane region" description="Helical" evidence="6">
    <location>
        <begin position="290"/>
        <end position="315"/>
    </location>
</feature>
<accession>A0A1G6TPE4</accession>
<feature type="transmembrane region" description="Helical" evidence="6">
    <location>
        <begin position="416"/>
        <end position="438"/>
    </location>
</feature>
<dbReference type="Proteomes" id="UP000199039">
    <property type="component" value="Unassembled WGS sequence"/>
</dbReference>
<dbReference type="InterPro" id="IPR038766">
    <property type="entry name" value="Membrane_comp_ABC_pdt"/>
</dbReference>
<keyword evidence="9" id="KW-1185">Reference proteome</keyword>
<name>A0A1G6TPE4_9MICO</name>
<protein>
    <submittedName>
        <fullName evidence="8">FtsX-like permease family protein</fullName>
    </submittedName>
</protein>